<dbReference type="GO" id="GO:1990573">
    <property type="term" value="P:potassium ion import across plasma membrane"/>
    <property type="evidence" value="ECO:0007669"/>
    <property type="project" value="TreeGrafter"/>
</dbReference>
<dbReference type="GO" id="GO:0005391">
    <property type="term" value="F:P-type sodium:potassium-exchanging transporter activity"/>
    <property type="evidence" value="ECO:0007669"/>
    <property type="project" value="TreeGrafter"/>
</dbReference>
<keyword evidence="5" id="KW-0472">Membrane</keyword>
<dbReference type="PANTHER" id="PTHR43294">
    <property type="entry name" value="SODIUM/POTASSIUM-TRANSPORTING ATPASE SUBUNIT ALPHA"/>
    <property type="match status" value="1"/>
</dbReference>
<dbReference type="InterPro" id="IPR001757">
    <property type="entry name" value="P_typ_ATPase"/>
</dbReference>
<evidence type="ECO:0000256" key="2">
    <source>
        <dbReference type="ARBA" id="ARBA00022475"/>
    </source>
</evidence>
<evidence type="ECO:0000256" key="1">
    <source>
        <dbReference type="ARBA" id="ARBA00004651"/>
    </source>
</evidence>
<dbReference type="Proteomes" id="UP001212152">
    <property type="component" value="Unassembled WGS sequence"/>
</dbReference>
<sequence length="264" mass="28479">MITKGAPDIVLPLCTSYLDAHGRQVTLTEDAIADICKLQERRSNEGQRVLILTERVLAANNGLSVIGLLGIVDPSRVEIPDVMARCKKARIRVFMVTGDFRLRAAAIARQVGVFSRPSWTLAKLLRGGWTGIPPRFTTSLILGGSDLVSGLTEAQWDKIAAYSEVVCARTTPEQKLRIVTGFRERDNVVSVTGDGVNDAPALKASHIGVAMGAGAEVAMAAGDMILLDSNFSSMLIAVNYGRLVFENLKKVIIYLLPAGSWSEL</sequence>
<comment type="subcellular location">
    <subcellularLocation>
        <location evidence="1">Cell membrane</location>
        <topology evidence="1">Multi-pass membrane protein</topology>
    </subcellularLocation>
</comment>
<dbReference type="InterPro" id="IPR023214">
    <property type="entry name" value="HAD_sf"/>
</dbReference>
<dbReference type="GO" id="GO:0030007">
    <property type="term" value="P:intracellular potassium ion homeostasis"/>
    <property type="evidence" value="ECO:0007669"/>
    <property type="project" value="TreeGrafter"/>
</dbReference>
<evidence type="ECO:0000256" key="4">
    <source>
        <dbReference type="ARBA" id="ARBA00022989"/>
    </source>
</evidence>
<evidence type="ECO:0000256" key="5">
    <source>
        <dbReference type="ARBA" id="ARBA00023136"/>
    </source>
</evidence>
<name>A0AAD5TN28_9FUNG</name>
<dbReference type="GO" id="GO:0016887">
    <property type="term" value="F:ATP hydrolysis activity"/>
    <property type="evidence" value="ECO:0007669"/>
    <property type="project" value="InterPro"/>
</dbReference>
<dbReference type="NCBIfam" id="TIGR01494">
    <property type="entry name" value="ATPase_P-type"/>
    <property type="match status" value="1"/>
</dbReference>
<reference evidence="6" key="1">
    <citation type="submission" date="2020-05" db="EMBL/GenBank/DDBJ databases">
        <title>Phylogenomic resolution of chytrid fungi.</title>
        <authorList>
            <person name="Stajich J.E."/>
            <person name="Amses K."/>
            <person name="Simmons R."/>
            <person name="Seto K."/>
            <person name="Myers J."/>
            <person name="Bonds A."/>
            <person name="Quandt C.A."/>
            <person name="Barry K."/>
            <person name="Liu P."/>
            <person name="Grigoriev I."/>
            <person name="Longcore J.E."/>
            <person name="James T.Y."/>
        </authorList>
    </citation>
    <scope>NUCLEOTIDE SEQUENCE</scope>
    <source>
        <strain evidence="6">JEL0379</strain>
    </source>
</reference>
<dbReference type="EMBL" id="JADGJQ010000011">
    <property type="protein sequence ID" value="KAJ3181675.1"/>
    <property type="molecule type" value="Genomic_DNA"/>
</dbReference>
<dbReference type="Gene3D" id="3.40.50.1000">
    <property type="entry name" value="HAD superfamily/HAD-like"/>
    <property type="match status" value="1"/>
</dbReference>
<evidence type="ECO:0000313" key="7">
    <source>
        <dbReference type="Proteomes" id="UP001212152"/>
    </source>
</evidence>
<dbReference type="InterPro" id="IPR050510">
    <property type="entry name" value="Cation_transp_ATPase_P-type"/>
</dbReference>
<keyword evidence="7" id="KW-1185">Reference proteome</keyword>
<dbReference type="InterPro" id="IPR023299">
    <property type="entry name" value="ATPase_P-typ_cyto_dom_N"/>
</dbReference>
<dbReference type="Gene3D" id="1.20.1110.10">
    <property type="entry name" value="Calcium-transporting ATPase, transmembrane domain"/>
    <property type="match status" value="1"/>
</dbReference>
<dbReference type="Pfam" id="PF13246">
    <property type="entry name" value="Cation_ATPase"/>
    <property type="match status" value="1"/>
</dbReference>
<protein>
    <submittedName>
        <fullName evidence="6">Uncharacterized protein</fullName>
    </submittedName>
</protein>
<dbReference type="AlphaFoldDB" id="A0AAD5TN28"/>
<dbReference type="GO" id="GO:1902600">
    <property type="term" value="P:proton transmembrane transport"/>
    <property type="evidence" value="ECO:0007669"/>
    <property type="project" value="TreeGrafter"/>
</dbReference>
<dbReference type="GO" id="GO:0005524">
    <property type="term" value="F:ATP binding"/>
    <property type="evidence" value="ECO:0007669"/>
    <property type="project" value="InterPro"/>
</dbReference>
<dbReference type="PANTHER" id="PTHR43294:SF21">
    <property type="entry name" value="CATION TRANSPORTING ATPASE"/>
    <property type="match status" value="1"/>
</dbReference>
<proteinExistence type="predicted"/>
<gene>
    <name evidence="6" type="ORF">HDU87_000693</name>
</gene>
<comment type="caution">
    <text evidence="6">The sequence shown here is derived from an EMBL/GenBank/DDBJ whole genome shotgun (WGS) entry which is preliminary data.</text>
</comment>
<evidence type="ECO:0000313" key="6">
    <source>
        <dbReference type="EMBL" id="KAJ3181675.1"/>
    </source>
</evidence>
<dbReference type="GO" id="GO:0005886">
    <property type="term" value="C:plasma membrane"/>
    <property type="evidence" value="ECO:0007669"/>
    <property type="project" value="UniProtKB-SubCell"/>
</dbReference>
<evidence type="ECO:0000256" key="3">
    <source>
        <dbReference type="ARBA" id="ARBA00022692"/>
    </source>
</evidence>
<dbReference type="InterPro" id="IPR036412">
    <property type="entry name" value="HAD-like_sf"/>
</dbReference>
<dbReference type="GO" id="GO:0036376">
    <property type="term" value="P:sodium ion export across plasma membrane"/>
    <property type="evidence" value="ECO:0007669"/>
    <property type="project" value="TreeGrafter"/>
</dbReference>
<accession>A0AAD5TN28</accession>
<dbReference type="GO" id="GO:0006883">
    <property type="term" value="P:intracellular sodium ion homeostasis"/>
    <property type="evidence" value="ECO:0007669"/>
    <property type="project" value="TreeGrafter"/>
</dbReference>
<dbReference type="Gene3D" id="3.40.1110.10">
    <property type="entry name" value="Calcium-transporting ATPase, cytoplasmic domain N"/>
    <property type="match status" value="1"/>
</dbReference>
<keyword evidence="2" id="KW-1003">Cell membrane</keyword>
<keyword evidence="4" id="KW-1133">Transmembrane helix</keyword>
<dbReference type="PRINTS" id="PR00119">
    <property type="entry name" value="CATATPASE"/>
</dbReference>
<dbReference type="CDD" id="cd01431">
    <property type="entry name" value="P-type_ATPases"/>
    <property type="match status" value="1"/>
</dbReference>
<dbReference type="SUPFAM" id="SSF56784">
    <property type="entry name" value="HAD-like"/>
    <property type="match status" value="1"/>
</dbReference>
<organism evidence="6 7">
    <name type="scientific">Geranomyces variabilis</name>
    <dbReference type="NCBI Taxonomy" id="109894"/>
    <lineage>
        <taxon>Eukaryota</taxon>
        <taxon>Fungi</taxon>
        <taxon>Fungi incertae sedis</taxon>
        <taxon>Chytridiomycota</taxon>
        <taxon>Chytridiomycota incertae sedis</taxon>
        <taxon>Chytridiomycetes</taxon>
        <taxon>Spizellomycetales</taxon>
        <taxon>Powellomycetaceae</taxon>
        <taxon>Geranomyces</taxon>
    </lineage>
</organism>
<dbReference type="PRINTS" id="PR00120">
    <property type="entry name" value="HATPASE"/>
</dbReference>
<keyword evidence="3" id="KW-0812">Transmembrane</keyword>